<gene>
    <name evidence="11" type="ORF">ODALV1_LOCUS16011</name>
</gene>
<keyword evidence="3" id="KW-0050">Antiport</keyword>
<feature type="transmembrane region" description="Helical" evidence="9">
    <location>
        <begin position="513"/>
        <end position="533"/>
    </location>
</feature>
<name>A0ABP1QWT6_9HEXA</name>
<accession>A0ABP1QWT6</accession>
<dbReference type="EMBL" id="CAXLJM020000049">
    <property type="protein sequence ID" value="CAL8113425.1"/>
    <property type="molecule type" value="Genomic_DNA"/>
</dbReference>
<keyword evidence="5 9" id="KW-0812">Transmembrane</keyword>
<dbReference type="InterPro" id="IPR004481">
    <property type="entry name" value="K/Na/Ca-exchanger"/>
</dbReference>
<protein>
    <recommendedName>
        <fullName evidence="10">Sodium/calcium exchanger membrane region domain-containing protein</fullName>
    </recommendedName>
</protein>
<feature type="region of interest" description="Disordered" evidence="8">
    <location>
        <begin position="1"/>
        <end position="24"/>
    </location>
</feature>
<dbReference type="PANTHER" id="PTHR10846">
    <property type="entry name" value="SODIUM/POTASSIUM/CALCIUM EXCHANGER"/>
    <property type="match status" value="1"/>
</dbReference>
<evidence type="ECO:0000256" key="5">
    <source>
        <dbReference type="ARBA" id="ARBA00022692"/>
    </source>
</evidence>
<keyword evidence="4" id="KW-0813">Transport</keyword>
<evidence type="ECO:0000256" key="6">
    <source>
        <dbReference type="ARBA" id="ARBA00022989"/>
    </source>
</evidence>
<keyword evidence="4" id="KW-0109">Calcium transport</keyword>
<proteinExistence type="inferred from homology"/>
<evidence type="ECO:0000313" key="11">
    <source>
        <dbReference type="EMBL" id="CAL8113425.1"/>
    </source>
</evidence>
<sequence>MALNGRKQGGVDPHSSTSVQSQRRRKLKTKRQIIIAIWSVAFAYLSLTATEVDSATTQIGEENDVYPNSQAISNSVSANQVKLRRVLRQAPGNNESDVVNSTSVTNDFLTSTIGELEALTDSIVVTTEDFGQSGFTTAPDMDILIAGINCTPPAIDDFPRDLFTREQRLQGYLAVHFVASVYIFYCLALVCDEFFVPSIECICDELHLPSDVAGATFMAVATSSPELFTNIVGTFITEGDIGVGTIVGSAVFNILGVCACCGIAAKTALPLEWYPLTRDCLFYSVSVILLIVFLGNGQVHWYEALVLVSAYVVYIFVMYKNTAIRAWAENLAAKISLSLGYKESEEEVQPGKGRSLKNRRASFVAELTATTSTERTPLLGANRDLESVPPEKGWLGNSMDRNGDIPAEVLDEMLISNALHKSQTQAADEEAEWSLIRLPYEDGILVCLYWIVSWPARFVLGFTIPDCREEQQRRLFPVTFLMCIVWIALLSYVVSWLMTIIGHTLSIPDSVMGLTFIAAGTSIPEAVSSIIVARQGESTTFFVDFNIFTQDDTNYLASLAADDVF</sequence>
<comment type="subcellular location">
    <subcellularLocation>
        <location evidence="1">Membrane</location>
        <topology evidence="1">Multi-pass membrane protein</topology>
    </subcellularLocation>
</comment>
<feature type="transmembrane region" description="Helical" evidence="9">
    <location>
        <begin position="301"/>
        <end position="319"/>
    </location>
</feature>
<dbReference type="Pfam" id="PF01699">
    <property type="entry name" value="Na_Ca_ex"/>
    <property type="match status" value="2"/>
</dbReference>
<reference evidence="11 12" key="1">
    <citation type="submission" date="2024-08" db="EMBL/GenBank/DDBJ databases">
        <authorList>
            <person name="Cucini C."/>
            <person name="Frati F."/>
        </authorList>
    </citation>
    <scope>NUCLEOTIDE SEQUENCE [LARGE SCALE GENOMIC DNA]</scope>
</reference>
<evidence type="ECO:0000256" key="1">
    <source>
        <dbReference type="ARBA" id="ARBA00004141"/>
    </source>
</evidence>
<evidence type="ECO:0000256" key="9">
    <source>
        <dbReference type="SAM" id="Phobius"/>
    </source>
</evidence>
<evidence type="ECO:0000256" key="4">
    <source>
        <dbReference type="ARBA" id="ARBA00022568"/>
    </source>
</evidence>
<comment type="similarity">
    <text evidence="2">Belongs to the Ca(2+):cation antiporter (CaCA) (TC 2.A.19) family. SLC24A subfamily.</text>
</comment>
<keyword evidence="12" id="KW-1185">Reference proteome</keyword>
<evidence type="ECO:0000256" key="7">
    <source>
        <dbReference type="ARBA" id="ARBA00023136"/>
    </source>
</evidence>
<dbReference type="Gene3D" id="1.20.1420.30">
    <property type="entry name" value="NCX, central ion-binding region"/>
    <property type="match status" value="2"/>
</dbReference>
<dbReference type="NCBIfam" id="TIGR00367">
    <property type="entry name" value="calcium/sodium antiporter"/>
    <property type="match status" value="1"/>
</dbReference>
<evidence type="ECO:0000313" key="12">
    <source>
        <dbReference type="Proteomes" id="UP001642540"/>
    </source>
</evidence>
<dbReference type="InterPro" id="IPR004837">
    <property type="entry name" value="NaCa_Exmemb"/>
</dbReference>
<feature type="domain" description="Sodium/calcium exchanger membrane region" evidence="10">
    <location>
        <begin position="477"/>
        <end position="539"/>
    </location>
</feature>
<keyword evidence="6 9" id="KW-1133">Transmembrane helix</keyword>
<dbReference type="Proteomes" id="UP001642540">
    <property type="component" value="Unassembled WGS sequence"/>
</dbReference>
<feature type="transmembrane region" description="Helical" evidence="9">
    <location>
        <begin position="478"/>
        <end position="501"/>
    </location>
</feature>
<keyword evidence="4" id="KW-0406">Ion transport</keyword>
<dbReference type="InterPro" id="IPR044880">
    <property type="entry name" value="NCX_ion-bd_dom_sf"/>
</dbReference>
<keyword evidence="7 9" id="KW-0472">Membrane</keyword>
<evidence type="ECO:0000259" key="10">
    <source>
        <dbReference type="Pfam" id="PF01699"/>
    </source>
</evidence>
<organism evidence="11 12">
    <name type="scientific">Orchesella dallaii</name>
    <dbReference type="NCBI Taxonomy" id="48710"/>
    <lineage>
        <taxon>Eukaryota</taxon>
        <taxon>Metazoa</taxon>
        <taxon>Ecdysozoa</taxon>
        <taxon>Arthropoda</taxon>
        <taxon>Hexapoda</taxon>
        <taxon>Collembola</taxon>
        <taxon>Entomobryomorpha</taxon>
        <taxon>Entomobryoidea</taxon>
        <taxon>Orchesellidae</taxon>
        <taxon>Orchesellinae</taxon>
        <taxon>Orchesella</taxon>
    </lineage>
</organism>
<feature type="transmembrane region" description="Helical" evidence="9">
    <location>
        <begin position="276"/>
        <end position="295"/>
    </location>
</feature>
<dbReference type="PANTHER" id="PTHR10846:SF73">
    <property type="entry name" value="SODIUM_CALCIUM EXCHANGER MEMBRANE REGION DOMAIN-CONTAINING PROTEIN"/>
    <property type="match status" value="1"/>
</dbReference>
<feature type="transmembrane region" description="Helical" evidence="9">
    <location>
        <begin position="241"/>
        <end position="264"/>
    </location>
</feature>
<feature type="domain" description="Sodium/calcium exchanger membrane region" evidence="10">
    <location>
        <begin position="178"/>
        <end position="319"/>
    </location>
</feature>
<evidence type="ECO:0000256" key="8">
    <source>
        <dbReference type="SAM" id="MobiDB-lite"/>
    </source>
</evidence>
<evidence type="ECO:0000256" key="3">
    <source>
        <dbReference type="ARBA" id="ARBA00022449"/>
    </source>
</evidence>
<comment type="caution">
    <text evidence="11">The sequence shown here is derived from an EMBL/GenBank/DDBJ whole genome shotgun (WGS) entry which is preliminary data.</text>
</comment>
<evidence type="ECO:0000256" key="2">
    <source>
        <dbReference type="ARBA" id="ARBA00005364"/>
    </source>
</evidence>
<keyword evidence="4" id="KW-0106">Calcium</keyword>